<dbReference type="Pfam" id="PF17645">
    <property type="entry name" value="Amdase"/>
    <property type="match status" value="1"/>
</dbReference>
<proteinExistence type="predicted"/>
<dbReference type="InterPro" id="IPR026286">
    <property type="entry name" value="MaiA/AMDase"/>
</dbReference>
<dbReference type="Gene3D" id="3.40.50.12500">
    <property type="match status" value="1"/>
</dbReference>
<sequence>MRGARPRPGDATSRPGTALREPGVGVVVPYDFALDRELWRWCPPEATLHLTRTPHLPLPVGLAQARAVRAPGAVGQATHDLSTVRPSVVAYACTSGSFVAGPSGEVALREAIVEAGAPAAVTTSGAAVAALHATGAHRVSIVTPYDESVTDSLGRFLTGAGLEVASAGHLGLVGEIWTVPGSVTADLVRDTVCPDAEAVFVSCTNLRTYDLLAPLEAELGIPVLSANQVTLWQALGAIGLSAVGPGQSLLAHRPGLGAGSTISSSDERQG</sequence>
<dbReference type="PANTHER" id="PTHR40267:SF1">
    <property type="entry name" value="BLR3294 PROTEIN"/>
    <property type="match status" value="1"/>
</dbReference>
<dbReference type="EMBL" id="CP014989">
    <property type="protein sequence ID" value="ANS77797.1"/>
    <property type="molecule type" value="Genomic_DNA"/>
</dbReference>
<dbReference type="Proteomes" id="UP000092482">
    <property type="component" value="Chromosome"/>
</dbReference>
<accession>A0A1B1N8N4</accession>
<dbReference type="InterPro" id="IPR053714">
    <property type="entry name" value="Iso_Racemase_Enz_sf"/>
</dbReference>
<evidence type="ECO:0000313" key="1">
    <source>
        <dbReference type="EMBL" id="ANS77797.1"/>
    </source>
</evidence>
<protein>
    <submittedName>
        <fullName evidence="1">Decarboxylase</fullName>
    </submittedName>
</protein>
<dbReference type="PANTHER" id="PTHR40267">
    <property type="entry name" value="BLR3294 PROTEIN"/>
    <property type="match status" value="1"/>
</dbReference>
<organism evidence="1 2">
    <name type="scientific">Serinicoccus hydrothermalis</name>
    <dbReference type="NCBI Taxonomy" id="1758689"/>
    <lineage>
        <taxon>Bacteria</taxon>
        <taxon>Bacillati</taxon>
        <taxon>Actinomycetota</taxon>
        <taxon>Actinomycetes</taxon>
        <taxon>Micrococcales</taxon>
        <taxon>Ornithinimicrobiaceae</taxon>
        <taxon>Serinicoccus</taxon>
    </lineage>
</organism>
<keyword evidence="2" id="KW-1185">Reference proteome</keyword>
<dbReference type="AlphaFoldDB" id="A0A1B1N8N4"/>
<dbReference type="STRING" id="1758689.SGUI_0401"/>
<dbReference type="PIRSF" id="PIRSF015736">
    <property type="entry name" value="MI"/>
    <property type="match status" value="1"/>
</dbReference>
<evidence type="ECO:0000313" key="2">
    <source>
        <dbReference type="Proteomes" id="UP000092482"/>
    </source>
</evidence>
<reference evidence="1 2" key="1">
    <citation type="submission" date="2016-03" db="EMBL/GenBank/DDBJ databases">
        <title>Shallow-sea hydrothermal system.</title>
        <authorList>
            <person name="Tang K."/>
        </authorList>
    </citation>
    <scope>NUCLEOTIDE SEQUENCE [LARGE SCALE GENOMIC DNA]</scope>
    <source>
        <strain evidence="1 2">JLT9</strain>
    </source>
</reference>
<name>A0A1B1N8N4_9MICO</name>
<gene>
    <name evidence="1" type="ORF">SGUI_0401</name>
</gene>
<dbReference type="KEGG" id="serj:SGUI_0401"/>